<dbReference type="Proteomes" id="UP001371224">
    <property type="component" value="Unassembled WGS sequence"/>
</dbReference>
<proteinExistence type="predicted"/>
<feature type="transmembrane region" description="Helical" evidence="2">
    <location>
        <begin position="51"/>
        <end position="70"/>
    </location>
</feature>
<keyword evidence="2" id="KW-1133">Transmembrane helix</keyword>
<feature type="region of interest" description="Disordered" evidence="1">
    <location>
        <begin position="1"/>
        <end position="22"/>
    </location>
</feature>
<organism evidence="3 4">
    <name type="scientific">Microbacterium bandirmense</name>
    <dbReference type="NCBI Taxonomy" id="3122050"/>
    <lineage>
        <taxon>Bacteria</taxon>
        <taxon>Bacillati</taxon>
        <taxon>Actinomycetota</taxon>
        <taxon>Actinomycetes</taxon>
        <taxon>Micrococcales</taxon>
        <taxon>Microbacteriaceae</taxon>
        <taxon>Microbacterium</taxon>
    </lineage>
</organism>
<reference evidence="3 4" key="1">
    <citation type="submission" date="2024-02" db="EMBL/GenBank/DDBJ databases">
        <authorList>
            <person name="Saticioglu I.B."/>
        </authorList>
    </citation>
    <scope>NUCLEOTIDE SEQUENCE [LARGE SCALE GENOMIC DNA]</scope>
    <source>
        <strain evidence="3 4">Mu-80</strain>
    </source>
</reference>
<sequence length="127" mass="13693">MKRAHAAPSVTSLPQSPQDEATHRVRRYAVTMGIRTVCFLLMALVQPVGWWTWVFGAAAIFLPYIAVVYANAGEDSTPSSVESPVQQIEASAAAAPPQTDDAAAVFTIREHDAGDDPIDEDPKDDAR</sequence>
<dbReference type="EMBL" id="JBBDGM010000001">
    <property type="protein sequence ID" value="MEJ1086972.1"/>
    <property type="molecule type" value="Genomic_DNA"/>
</dbReference>
<feature type="compositionally biased region" description="Polar residues" evidence="1">
    <location>
        <begin position="9"/>
        <end position="19"/>
    </location>
</feature>
<comment type="caution">
    <text evidence="3">The sequence shown here is derived from an EMBL/GenBank/DDBJ whole genome shotgun (WGS) entry which is preliminary data.</text>
</comment>
<feature type="region of interest" description="Disordered" evidence="1">
    <location>
        <begin position="107"/>
        <end position="127"/>
    </location>
</feature>
<evidence type="ECO:0000313" key="4">
    <source>
        <dbReference type="Proteomes" id="UP001371224"/>
    </source>
</evidence>
<feature type="compositionally biased region" description="Acidic residues" evidence="1">
    <location>
        <begin position="115"/>
        <end position="127"/>
    </location>
</feature>
<evidence type="ECO:0000256" key="2">
    <source>
        <dbReference type="SAM" id="Phobius"/>
    </source>
</evidence>
<keyword evidence="2" id="KW-0812">Transmembrane</keyword>
<keyword evidence="2" id="KW-0472">Membrane</keyword>
<keyword evidence="4" id="KW-1185">Reference proteome</keyword>
<dbReference type="Pfam" id="PF11298">
    <property type="entry name" value="DUF3099"/>
    <property type="match status" value="1"/>
</dbReference>
<dbReference type="InterPro" id="IPR021449">
    <property type="entry name" value="DUF3099"/>
</dbReference>
<evidence type="ECO:0000313" key="3">
    <source>
        <dbReference type="EMBL" id="MEJ1086972.1"/>
    </source>
</evidence>
<gene>
    <name evidence="3" type="ORF">WDU99_01425</name>
</gene>
<protein>
    <submittedName>
        <fullName evidence="3">DUF3099 domain-containing protein</fullName>
    </submittedName>
</protein>
<feature type="transmembrane region" description="Helical" evidence="2">
    <location>
        <begin position="28"/>
        <end position="45"/>
    </location>
</feature>
<evidence type="ECO:0000256" key="1">
    <source>
        <dbReference type="SAM" id="MobiDB-lite"/>
    </source>
</evidence>
<dbReference type="RefSeq" id="WP_337330649.1">
    <property type="nucleotide sequence ID" value="NZ_JBBDGM010000001.1"/>
</dbReference>
<accession>A0ABU8L8K2</accession>
<name>A0ABU8L8K2_9MICO</name>